<keyword evidence="2" id="KW-1015">Disulfide bond</keyword>
<dbReference type="FunFam" id="2.60.40.10:FF:000049">
    <property type="entry name" value="Leukocyte immunoglobulin-like receptor subfamily B member 1"/>
    <property type="match status" value="1"/>
</dbReference>
<keyword evidence="6" id="KW-1185">Reference proteome</keyword>
<name>A0A7K4JJD2_GEOCA</name>
<feature type="non-terminal residue" evidence="5">
    <location>
        <position position="1"/>
    </location>
</feature>
<gene>
    <name evidence="5" type="primary">Lilra6</name>
    <name evidence="5" type="ORF">GEOCAL_R08043</name>
</gene>
<evidence type="ECO:0000313" key="6">
    <source>
        <dbReference type="Proteomes" id="UP000531151"/>
    </source>
</evidence>
<evidence type="ECO:0000256" key="3">
    <source>
        <dbReference type="ARBA" id="ARBA00023319"/>
    </source>
</evidence>
<proteinExistence type="predicted"/>
<dbReference type="PROSITE" id="PS50835">
    <property type="entry name" value="IG_LIKE"/>
    <property type="match status" value="1"/>
</dbReference>
<dbReference type="InterPro" id="IPR007110">
    <property type="entry name" value="Ig-like_dom"/>
</dbReference>
<feature type="non-terminal residue" evidence="5">
    <location>
        <position position="185"/>
    </location>
</feature>
<sequence length="185" mass="20354">GSPTISIFLQPPGVIPVGGSVNICCSCQCDSGSFQLYRKGIKVRTLELRGGRAQFSISNATQHDSGSYICHYLDGDKVVLPNNSVEVRVEEFHLHKPVLSILPGQEVTAGAHVTFHCITKDASVTCFLYLEGQIKEAGFLTKNKDYKIFFHVHKGNEGRYSCQCFNKNGSIKWSAASETLDLVVR</sequence>
<evidence type="ECO:0000256" key="1">
    <source>
        <dbReference type="ARBA" id="ARBA00022729"/>
    </source>
</evidence>
<accession>A0A7K4JJD2</accession>
<dbReference type="Gene3D" id="2.60.40.10">
    <property type="entry name" value="Immunoglobulins"/>
    <property type="match status" value="2"/>
</dbReference>
<dbReference type="InterPro" id="IPR013783">
    <property type="entry name" value="Ig-like_fold"/>
</dbReference>
<organism evidence="5 6">
    <name type="scientific">Geococcyx californianus</name>
    <name type="common">Greater roadrunner</name>
    <name type="synonym">Saurothera californiana</name>
    <dbReference type="NCBI Taxonomy" id="8947"/>
    <lineage>
        <taxon>Eukaryota</taxon>
        <taxon>Metazoa</taxon>
        <taxon>Chordata</taxon>
        <taxon>Craniata</taxon>
        <taxon>Vertebrata</taxon>
        <taxon>Euteleostomi</taxon>
        <taxon>Archelosauria</taxon>
        <taxon>Archosauria</taxon>
        <taxon>Dinosauria</taxon>
        <taxon>Saurischia</taxon>
        <taxon>Theropoda</taxon>
        <taxon>Coelurosauria</taxon>
        <taxon>Aves</taxon>
        <taxon>Neognathae</taxon>
        <taxon>Neoaves</taxon>
        <taxon>Otidimorphae</taxon>
        <taxon>Cuculiformes</taxon>
        <taxon>Neomorphidae</taxon>
        <taxon>Geococcyx</taxon>
    </lineage>
</organism>
<reference evidence="5 6" key="1">
    <citation type="submission" date="2019-09" db="EMBL/GenBank/DDBJ databases">
        <title>Bird 10,000 Genomes (B10K) Project - Family phase.</title>
        <authorList>
            <person name="Zhang G."/>
        </authorList>
    </citation>
    <scope>NUCLEOTIDE SEQUENCE [LARGE SCALE GENOMIC DNA]</scope>
    <source>
        <strain evidence="5">B10K-CU-031-07</strain>
        <tissue evidence="5">Muscle</tissue>
    </source>
</reference>
<dbReference type="OrthoDB" id="9808644at2759"/>
<dbReference type="Proteomes" id="UP000531151">
    <property type="component" value="Unassembled WGS sequence"/>
</dbReference>
<comment type="caution">
    <text evidence="5">The sequence shown here is derived from an EMBL/GenBank/DDBJ whole genome shotgun (WGS) entry which is preliminary data.</text>
</comment>
<dbReference type="PANTHER" id="PTHR11738">
    <property type="entry name" value="MHC CLASS I NK CELL RECEPTOR"/>
    <property type="match status" value="1"/>
</dbReference>
<keyword evidence="1" id="KW-0732">Signal</keyword>
<dbReference type="PANTHER" id="PTHR11738:SF186">
    <property type="entry name" value="OSTEOCLAST-ASSOCIATED IMMUNOGLOBULIN-LIKE RECEPTOR"/>
    <property type="match status" value="1"/>
</dbReference>
<evidence type="ECO:0000256" key="2">
    <source>
        <dbReference type="ARBA" id="ARBA00023157"/>
    </source>
</evidence>
<dbReference type="InterPro" id="IPR003599">
    <property type="entry name" value="Ig_sub"/>
</dbReference>
<dbReference type="InterPro" id="IPR013768">
    <property type="entry name" value="ICAM_N"/>
</dbReference>
<dbReference type="SMART" id="SM00409">
    <property type="entry name" value="IG"/>
    <property type="match status" value="2"/>
</dbReference>
<dbReference type="EMBL" id="VWPV01027604">
    <property type="protein sequence ID" value="NWH65422.1"/>
    <property type="molecule type" value="Genomic_DNA"/>
</dbReference>
<evidence type="ECO:0000259" key="4">
    <source>
        <dbReference type="PROSITE" id="PS50835"/>
    </source>
</evidence>
<dbReference type="InterPro" id="IPR050412">
    <property type="entry name" value="Ig-like_Receptors_ImmuneReg"/>
</dbReference>
<dbReference type="InterPro" id="IPR036179">
    <property type="entry name" value="Ig-like_dom_sf"/>
</dbReference>
<keyword evidence="3" id="KW-0393">Immunoglobulin domain</keyword>
<dbReference type="Pfam" id="PF03921">
    <property type="entry name" value="ICAM_N"/>
    <property type="match status" value="1"/>
</dbReference>
<feature type="domain" description="Ig-like" evidence="4">
    <location>
        <begin position="3"/>
        <end position="86"/>
    </location>
</feature>
<protein>
    <submittedName>
        <fullName evidence="5">LIRA6 protein</fullName>
    </submittedName>
</protein>
<dbReference type="GO" id="GO:0002764">
    <property type="term" value="P:immune response-regulating signaling pathway"/>
    <property type="evidence" value="ECO:0007669"/>
    <property type="project" value="TreeGrafter"/>
</dbReference>
<dbReference type="AlphaFoldDB" id="A0A7K4JJD2"/>
<evidence type="ECO:0000313" key="5">
    <source>
        <dbReference type="EMBL" id="NWH65422.1"/>
    </source>
</evidence>
<dbReference type="SUPFAM" id="SSF48726">
    <property type="entry name" value="Immunoglobulin"/>
    <property type="match status" value="2"/>
</dbReference>